<keyword evidence="1" id="KW-0472">Membrane</keyword>
<evidence type="ECO:0000313" key="2">
    <source>
        <dbReference type="EMBL" id="MEQ2214320.1"/>
    </source>
</evidence>
<feature type="transmembrane region" description="Helical" evidence="1">
    <location>
        <begin position="76"/>
        <end position="96"/>
    </location>
</feature>
<sequence>MKQEEKAPSVCLCLCTHVNDHLSRLEKIMRPEQPLLQGYMLHALSLQKHSADCWHGGSEPHSQRFFSLLLHFTPSFLISVREAAMMFVFGGFFFFIQTWENDVSQSLFPPPEFFTC</sequence>
<keyword evidence="1" id="KW-1133">Transmembrane helix</keyword>
<comment type="caution">
    <text evidence="2">The sequence shown here is derived from an EMBL/GenBank/DDBJ whole genome shotgun (WGS) entry which is preliminary data.</text>
</comment>
<reference evidence="2 3" key="1">
    <citation type="submission" date="2021-06" db="EMBL/GenBank/DDBJ databases">
        <authorList>
            <person name="Palmer J.M."/>
        </authorList>
    </citation>
    <scope>NUCLEOTIDE SEQUENCE [LARGE SCALE GENOMIC DNA]</scope>
    <source>
        <strain evidence="2 3">XC_2019</strain>
        <tissue evidence="2">Muscle</tissue>
    </source>
</reference>
<proteinExistence type="predicted"/>
<accession>A0ABV0S1A1</accession>
<organism evidence="2 3">
    <name type="scientific">Xenoophorus captivus</name>
    <dbReference type="NCBI Taxonomy" id="1517983"/>
    <lineage>
        <taxon>Eukaryota</taxon>
        <taxon>Metazoa</taxon>
        <taxon>Chordata</taxon>
        <taxon>Craniata</taxon>
        <taxon>Vertebrata</taxon>
        <taxon>Euteleostomi</taxon>
        <taxon>Actinopterygii</taxon>
        <taxon>Neopterygii</taxon>
        <taxon>Teleostei</taxon>
        <taxon>Neoteleostei</taxon>
        <taxon>Acanthomorphata</taxon>
        <taxon>Ovalentaria</taxon>
        <taxon>Atherinomorphae</taxon>
        <taxon>Cyprinodontiformes</taxon>
        <taxon>Goodeidae</taxon>
        <taxon>Xenoophorus</taxon>
    </lineage>
</organism>
<name>A0ABV0S1A1_9TELE</name>
<protein>
    <submittedName>
        <fullName evidence="2">Uncharacterized protein</fullName>
    </submittedName>
</protein>
<dbReference type="Proteomes" id="UP001434883">
    <property type="component" value="Unassembled WGS sequence"/>
</dbReference>
<evidence type="ECO:0000313" key="3">
    <source>
        <dbReference type="Proteomes" id="UP001434883"/>
    </source>
</evidence>
<gene>
    <name evidence="2" type="ORF">XENOCAPTIV_001248</name>
</gene>
<dbReference type="EMBL" id="JAHRIN010067330">
    <property type="protein sequence ID" value="MEQ2214320.1"/>
    <property type="molecule type" value="Genomic_DNA"/>
</dbReference>
<evidence type="ECO:0000256" key="1">
    <source>
        <dbReference type="SAM" id="Phobius"/>
    </source>
</evidence>
<keyword evidence="1" id="KW-0812">Transmembrane</keyword>
<keyword evidence="3" id="KW-1185">Reference proteome</keyword>